<comment type="caution">
    <text evidence="3">The sequence shown here is derived from an EMBL/GenBank/DDBJ whole genome shotgun (WGS) entry which is preliminary data.</text>
</comment>
<protein>
    <recommendedName>
        <fullName evidence="2">YvlB/LiaX N-terminal domain-containing protein</fullName>
    </recommendedName>
</protein>
<dbReference type="EMBL" id="LGCL01000015">
    <property type="protein sequence ID" value="KPL79068.1"/>
    <property type="molecule type" value="Genomic_DNA"/>
</dbReference>
<gene>
    <name evidence="3" type="ORF">ADN00_04100</name>
</gene>
<evidence type="ECO:0000313" key="3">
    <source>
        <dbReference type="EMBL" id="KPL79068.1"/>
    </source>
</evidence>
<reference evidence="3 4" key="1">
    <citation type="submission" date="2015-07" db="EMBL/GenBank/DDBJ databases">
        <title>Genome sequence of Ornatilinea apprima DSM 23815.</title>
        <authorList>
            <person name="Hemp J."/>
            <person name="Ward L.M."/>
            <person name="Pace L.A."/>
            <person name="Fischer W.W."/>
        </authorList>
    </citation>
    <scope>NUCLEOTIDE SEQUENCE [LARGE SCALE GENOMIC DNA]</scope>
    <source>
        <strain evidence="3 4">P3M-1</strain>
    </source>
</reference>
<evidence type="ECO:0000313" key="4">
    <source>
        <dbReference type="Proteomes" id="UP000050417"/>
    </source>
</evidence>
<dbReference type="InterPro" id="IPR053959">
    <property type="entry name" value="YvlB/LiaX_N"/>
</dbReference>
<organism evidence="3 4">
    <name type="scientific">Ornatilinea apprima</name>
    <dbReference type="NCBI Taxonomy" id="1134406"/>
    <lineage>
        <taxon>Bacteria</taxon>
        <taxon>Bacillati</taxon>
        <taxon>Chloroflexota</taxon>
        <taxon>Anaerolineae</taxon>
        <taxon>Anaerolineales</taxon>
        <taxon>Anaerolineaceae</taxon>
        <taxon>Ornatilinea</taxon>
    </lineage>
</organism>
<dbReference type="Proteomes" id="UP000050417">
    <property type="component" value="Unassembled WGS sequence"/>
</dbReference>
<dbReference type="RefSeq" id="WP_075061689.1">
    <property type="nucleotide sequence ID" value="NZ_LGCL01000015.1"/>
</dbReference>
<name>A0A0P6XV13_9CHLR</name>
<feature type="region of interest" description="Disordered" evidence="1">
    <location>
        <begin position="34"/>
        <end position="55"/>
    </location>
</feature>
<feature type="compositionally biased region" description="Low complexity" evidence="1">
    <location>
        <begin position="34"/>
        <end position="46"/>
    </location>
</feature>
<proteinExistence type="predicted"/>
<sequence>MGASEERLKILQMLQDGIINAEEAAGLLDALGEAESPAGASGPAGARWEGESSGAKPRWLRVQVTDTDTGKKRVNVRLPVGMMKAGMKMGMRFAPEIEGMDLGELFQFVERGELGKVVDVYDDEDGEHVEVFLE</sequence>
<accession>A0A0P6XV13</accession>
<dbReference type="STRING" id="1134406.ADN00_04100"/>
<dbReference type="AlphaFoldDB" id="A0A0P6XV13"/>
<evidence type="ECO:0000256" key="1">
    <source>
        <dbReference type="SAM" id="MobiDB-lite"/>
    </source>
</evidence>
<keyword evidence="4" id="KW-1185">Reference proteome</keyword>
<evidence type="ECO:0000259" key="2">
    <source>
        <dbReference type="Pfam" id="PF22746"/>
    </source>
</evidence>
<dbReference type="Pfam" id="PF22746">
    <property type="entry name" value="SHOCT-like_DUF2089-C"/>
    <property type="match status" value="1"/>
</dbReference>
<feature type="domain" description="YvlB/LiaX N-terminal" evidence="2">
    <location>
        <begin position="5"/>
        <end position="34"/>
    </location>
</feature>
<dbReference type="OrthoDB" id="164380at2"/>